<dbReference type="HOGENOM" id="CLU_2808417_0_0_9"/>
<dbReference type="RefSeq" id="WP_013370223.1">
    <property type="nucleotide sequence ID" value="NC_014622.2"/>
</dbReference>
<dbReference type="PATRIC" id="fig|886882.15.peg.1600"/>
<name>E3EH36_PAEPS</name>
<protein>
    <submittedName>
        <fullName evidence="1">Uncharacterized protein</fullName>
    </submittedName>
</protein>
<sequence length="67" mass="7749">MKINDDYLKEQLKNVYWLNGGCCAGKSTMTKKFVKELGFLTLEDNVMNYRPFTNPVDYPALSILIRV</sequence>
<organism evidence="1 2">
    <name type="scientific">Paenibacillus polymyxa (strain SC2)</name>
    <name type="common">Bacillus polymyxa</name>
    <dbReference type="NCBI Taxonomy" id="886882"/>
    <lineage>
        <taxon>Bacteria</taxon>
        <taxon>Bacillati</taxon>
        <taxon>Bacillota</taxon>
        <taxon>Bacilli</taxon>
        <taxon>Bacillales</taxon>
        <taxon>Paenibacillaceae</taxon>
        <taxon>Paenibacillus</taxon>
    </lineage>
</organism>
<dbReference type="AlphaFoldDB" id="E3EH36"/>
<proteinExistence type="predicted"/>
<evidence type="ECO:0000313" key="2">
    <source>
        <dbReference type="Proteomes" id="UP000006868"/>
    </source>
</evidence>
<gene>
    <name evidence="1" type="ORF">PPSC2_07715</name>
</gene>
<dbReference type="Proteomes" id="UP000006868">
    <property type="component" value="Chromosome"/>
</dbReference>
<dbReference type="OrthoDB" id="2835040at2"/>
<accession>E3EH36</accession>
<evidence type="ECO:0000313" key="1">
    <source>
        <dbReference type="EMBL" id="ADO55596.1"/>
    </source>
</evidence>
<reference evidence="1 2" key="1">
    <citation type="journal article" date="2011" name="J. Bacteriol.">
        <title>Complete genome sequence of Paenibacillus polymyxa SC2, a strain of plant growth-promoting Rhizobacterium with broad-spectrum antimicrobial activity.</title>
        <authorList>
            <person name="Ma M."/>
            <person name="Wang C."/>
            <person name="Ding Y."/>
            <person name="Li L."/>
            <person name="Shen D."/>
            <person name="Jiang X."/>
            <person name="Guan D."/>
            <person name="Cao F."/>
            <person name="Chen H."/>
            <person name="Feng R."/>
            <person name="Wang X."/>
            <person name="Ge Y."/>
            <person name="Yao L."/>
            <person name="Bing X."/>
            <person name="Yang X."/>
            <person name="Li J."/>
            <person name="Du B."/>
        </authorList>
    </citation>
    <scope>NUCLEOTIDE SEQUENCE [LARGE SCALE GENOMIC DNA]</scope>
    <source>
        <strain evidence="1 2">SC2</strain>
    </source>
</reference>
<dbReference type="EMBL" id="CP002213">
    <property type="protein sequence ID" value="ADO55596.1"/>
    <property type="molecule type" value="Genomic_DNA"/>
</dbReference>
<dbReference type="KEGG" id="ppm:PPSC2_07715"/>